<reference evidence="2" key="1">
    <citation type="journal article" date="2019" name="Int. J. Syst. Evol. Microbiol.">
        <title>The Global Catalogue of Microorganisms (GCM) 10K type strain sequencing project: providing services to taxonomists for standard genome sequencing and annotation.</title>
        <authorList>
            <consortium name="The Broad Institute Genomics Platform"/>
            <consortium name="The Broad Institute Genome Sequencing Center for Infectious Disease"/>
            <person name="Wu L."/>
            <person name="Ma J."/>
        </authorList>
    </citation>
    <scope>NUCLEOTIDE SEQUENCE [LARGE SCALE GENOMIC DNA]</scope>
    <source>
        <strain evidence="2">CGMCC 1.16026</strain>
    </source>
</reference>
<accession>A0ABW1ZBT4</accession>
<name>A0ABW1ZBT4_9BACT</name>
<evidence type="ECO:0000313" key="2">
    <source>
        <dbReference type="Proteomes" id="UP001596391"/>
    </source>
</evidence>
<dbReference type="Gene3D" id="3.10.105.10">
    <property type="entry name" value="Dipeptide-binding Protein, Domain 3"/>
    <property type="match status" value="1"/>
</dbReference>
<dbReference type="Proteomes" id="UP001596391">
    <property type="component" value="Unassembled WGS sequence"/>
</dbReference>
<proteinExistence type="predicted"/>
<keyword evidence="2" id="KW-1185">Reference proteome</keyword>
<dbReference type="Gene3D" id="3.40.190.10">
    <property type="entry name" value="Periplasmic binding protein-like II"/>
    <property type="match status" value="1"/>
</dbReference>
<dbReference type="RefSeq" id="WP_390235465.1">
    <property type="nucleotide sequence ID" value="NZ_JBHSWI010000001.1"/>
</dbReference>
<comment type="caution">
    <text evidence="1">The sequence shown here is derived from an EMBL/GenBank/DDBJ whole genome shotgun (WGS) entry which is preliminary data.</text>
</comment>
<dbReference type="EMBL" id="JBHSWI010000001">
    <property type="protein sequence ID" value="MFC6646473.1"/>
    <property type="molecule type" value="Genomic_DNA"/>
</dbReference>
<organism evidence="1 2">
    <name type="scientific">Granulicella cerasi</name>
    <dbReference type="NCBI Taxonomy" id="741063"/>
    <lineage>
        <taxon>Bacteria</taxon>
        <taxon>Pseudomonadati</taxon>
        <taxon>Acidobacteriota</taxon>
        <taxon>Terriglobia</taxon>
        <taxon>Terriglobales</taxon>
        <taxon>Acidobacteriaceae</taxon>
        <taxon>Granulicella</taxon>
    </lineage>
</organism>
<gene>
    <name evidence="1" type="ORF">ACFQBQ_12930</name>
</gene>
<evidence type="ECO:0000313" key="1">
    <source>
        <dbReference type="EMBL" id="MFC6646473.1"/>
    </source>
</evidence>
<sequence>MDTQVDLLDLSVYVLLTRQHEAGPLFLLGTGGSTWSALYDMSDLSAPNAGTNYTGWHDPAFFAGWKQLEQTKDAAEQQRIMNEMLQEFHAGAPWLMLYFQPDVYGVSNRIHWTPRADENITVY</sequence>
<protein>
    <submittedName>
        <fullName evidence="1">Uncharacterized protein</fullName>
    </submittedName>
</protein>
<dbReference type="SUPFAM" id="SSF53850">
    <property type="entry name" value="Periplasmic binding protein-like II"/>
    <property type="match status" value="1"/>
</dbReference>